<feature type="domain" description="HTH myb-type" evidence="5">
    <location>
        <begin position="9"/>
        <end position="61"/>
    </location>
</feature>
<dbReference type="SMART" id="SM00717">
    <property type="entry name" value="SANT"/>
    <property type="match status" value="2"/>
</dbReference>
<dbReference type="InterPro" id="IPR001005">
    <property type="entry name" value="SANT/Myb"/>
</dbReference>
<dbReference type="PROSITE" id="PS51294">
    <property type="entry name" value="HTH_MYB"/>
    <property type="match status" value="2"/>
</dbReference>
<evidence type="ECO:0000256" key="1">
    <source>
        <dbReference type="ARBA" id="ARBA00004123"/>
    </source>
</evidence>
<dbReference type="EMBL" id="CP126665">
    <property type="protein sequence ID" value="WKA09578.1"/>
    <property type="molecule type" value="Genomic_DNA"/>
</dbReference>
<dbReference type="PANTHER" id="PTHR10641:SF1287">
    <property type="entry name" value="TRANSCRIPTION FACTOR MYB93"/>
    <property type="match status" value="1"/>
</dbReference>
<organism evidence="6 7">
    <name type="scientific">Vitis vinifera</name>
    <name type="common">Grape</name>
    <dbReference type="NCBI Taxonomy" id="29760"/>
    <lineage>
        <taxon>Eukaryota</taxon>
        <taxon>Viridiplantae</taxon>
        <taxon>Streptophyta</taxon>
        <taxon>Embryophyta</taxon>
        <taxon>Tracheophyta</taxon>
        <taxon>Spermatophyta</taxon>
        <taxon>Magnoliopsida</taxon>
        <taxon>eudicotyledons</taxon>
        <taxon>Gunneridae</taxon>
        <taxon>Pentapetalae</taxon>
        <taxon>rosids</taxon>
        <taxon>Vitales</taxon>
        <taxon>Vitaceae</taxon>
        <taxon>Viteae</taxon>
        <taxon>Vitis</taxon>
    </lineage>
</organism>
<name>A0ABY9DPB2_VITVI</name>
<dbReference type="Gene3D" id="1.10.10.60">
    <property type="entry name" value="Homeodomain-like"/>
    <property type="match status" value="2"/>
</dbReference>
<evidence type="ECO:0000256" key="2">
    <source>
        <dbReference type="ARBA" id="ARBA00023125"/>
    </source>
</evidence>
<dbReference type="InterPro" id="IPR017930">
    <property type="entry name" value="Myb_dom"/>
</dbReference>
<dbReference type="PANTHER" id="PTHR10641">
    <property type="entry name" value="MYB FAMILY TRANSCRIPTION FACTOR"/>
    <property type="match status" value="1"/>
</dbReference>
<dbReference type="CDD" id="cd00167">
    <property type="entry name" value="SANT"/>
    <property type="match status" value="2"/>
</dbReference>
<feature type="domain" description="HTH myb-type" evidence="5">
    <location>
        <begin position="62"/>
        <end position="116"/>
    </location>
</feature>
<keyword evidence="7" id="KW-1185">Reference proteome</keyword>
<evidence type="ECO:0000256" key="3">
    <source>
        <dbReference type="ARBA" id="ARBA00023242"/>
    </source>
</evidence>
<dbReference type="InterPro" id="IPR015495">
    <property type="entry name" value="Myb_TF_plants"/>
</dbReference>
<dbReference type="PROSITE" id="PS50090">
    <property type="entry name" value="MYB_LIKE"/>
    <property type="match status" value="2"/>
</dbReference>
<evidence type="ECO:0000259" key="5">
    <source>
        <dbReference type="PROSITE" id="PS51294"/>
    </source>
</evidence>
<keyword evidence="3" id="KW-0539">Nucleus</keyword>
<sequence>MGRSPCCDENGLKKGPWTPEEDQKLVSYVQKHGHGSWRALPKLAGLNRCGKSCRLRWTNYLRPDIKRGKFSQEEEQTILHLHSILGNKWSAIASHLPGRTDNEIKNFWNTHLKKKLIQMGFDPMTHQPRTDDLFSSLTHLLALANLRNLMEHHSLDDHSLKIQADAIQLAKLQYLEYLLQSTVSASTNSYSPNGIANMEAFSFSSSSIPPMKENPVLSSLQLENLASFSLDSDTSQPLHHPSPLAHLTAPQVPFQTPLNSEMGQTSNPNSPWVLPSPSTTLPPLVTNLSMNHPGEGSSISSYGGGPSPYWSELFEDHLMHDDLS</sequence>
<evidence type="ECO:0000313" key="7">
    <source>
        <dbReference type="Proteomes" id="UP001227230"/>
    </source>
</evidence>
<dbReference type="Proteomes" id="UP001227230">
    <property type="component" value="Chromosome 18"/>
</dbReference>
<evidence type="ECO:0000259" key="4">
    <source>
        <dbReference type="PROSITE" id="PS50090"/>
    </source>
</evidence>
<gene>
    <name evidence="6" type="ORF">VitviT2T_027209</name>
</gene>
<evidence type="ECO:0000313" key="6">
    <source>
        <dbReference type="EMBL" id="WKA09578.1"/>
    </source>
</evidence>
<keyword evidence="2" id="KW-0238">DNA-binding</keyword>
<comment type="subcellular location">
    <subcellularLocation>
        <location evidence="1">Nucleus</location>
    </subcellularLocation>
</comment>
<proteinExistence type="predicted"/>
<dbReference type="InterPro" id="IPR009057">
    <property type="entry name" value="Homeodomain-like_sf"/>
</dbReference>
<dbReference type="SUPFAM" id="SSF46689">
    <property type="entry name" value="Homeodomain-like"/>
    <property type="match status" value="1"/>
</dbReference>
<feature type="domain" description="Myb-like" evidence="4">
    <location>
        <begin position="9"/>
        <end position="61"/>
    </location>
</feature>
<feature type="domain" description="Myb-like" evidence="4">
    <location>
        <begin position="62"/>
        <end position="112"/>
    </location>
</feature>
<dbReference type="Pfam" id="PF00249">
    <property type="entry name" value="Myb_DNA-binding"/>
    <property type="match status" value="2"/>
</dbReference>
<reference evidence="6 7" key="1">
    <citation type="journal article" date="2023" name="Hortic Res">
        <title>The complete reference genome for grapevine (Vitis vinifera L.) genetics and breeding.</title>
        <authorList>
            <person name="Shi X."/>
            <person name="Cao S."/>
            <person name="Wang X."/>
            <person name="Huang S."/>
            <person name="Wang Y."/>
            <person name="Liu Z."/>
            <person name="Liu W."/>
            <person name="Leng X."/>
            <person name="Peng Y."/>
            <person name="Wang N."/>
            <person name="Wang Y."/>
            <person name="Ma Z."/>
            <person name="Xu X."/>
            <person name="Zhang F."/>
            <person name="Xue H."/>
            <person name="Zhong H."/>
            <person name="Wang Y."/>
            <person name="Zhang K."/>
            <person name="Velt A."/>
            <person name="Avia K."/>
            <person name="Holtgrawe D."/>
            <person name="Grimplet J."/>
            <person name="Matus J.T."/>
            <person name="Ware D."/>
            <person name="Wu X."/>
            <person name="Wang H."/>
            <person name="Liu C."/>
            <person name="Fang Y."/>
            <person name="Rustenholz C."/>
            <person name="Cheng Z."/>
            <person name="Xiao H."/>
            <person name="Zhou Y."/>
        </authorList>
    </citation>
    <scope>NUCLEOTIDE SEQUENCE [LARGE SCALE GENOMIC DNA]</scope>
    <source>
        <strain evidence="7">cv. Pinot noir / PN40024</strain>
        <tissue evidence="6">Leaf</tissue>
    </source>
</reference>
<protein>
    <submittedName>
        <fullName evidence="6">Uncharacterized protein</fullName>
    </submittedName>
</protein>
<accession>A0ABY9DPB2</accession>